<dbReference type="Gene3D" id="1.10.8.50">
    <property type="match status" value="1"/>
</dbReference>
<evidence type="ECO:0000256" key="2">
    <source>
        <dbReference type="ARBA" id="ARBA00022730"/>
    </source>
</evidence>
<dbReference type="PANTHER" id="PTHR10871">
    <property type="entry name" value="30S RIBOSOMAL PROTEIN S13/40S RIBOSOMAL PROTEIN S18"/>
    <property type="match status" value="1"/>
</dbReference>
<dbReference type="SUPFAM" id="SSF46946">
    <property type="entry name" value="S13-like H2TH domain"/>
    <property type="match status" value="1"/>
</dbReference>
<protein>
    <recommendedName>
        <fullName evidence="6 7">Small ribosomal subunit protein uS13</fullName>
    </recommendedName>
</protein>
<dbReference type="PROSITE" id="PS00646">
    <property type="entry name" value="RIBOSOMAL_S13_1"/>
    <property type="match status" value="1"/>
</dbReference>
<dbReference type="GO" id="GO:0003735">
    <property type="term" value="F:structural constituent of ribosome"/>
    <property type="evidence" value="ECO:0007669"/>
    <property type="project" value="InterPro"/>
</dbReference>
<dbReference type="AlphaFoldDB" id="A0A0G0JJC2"/>
<keyword evidence="7" id="KW-0820">tRNA-binding</keyword>
<dbReference type="PANTHER" id="PTHR10871:SF1">
    <property type="entry name" value="SMALL RIBOSOMAL SUBUNIT PROTEIN US13M"/>
    <property type="match status" value="1"/>
</dbReference>
<comment type="similarity">
    <text evidence="1 7 8">Belongs to the universal ribosomal protein uS13 family.</text>
</comment>
<feature type="compositionally biased region" description="Basic residues" evidence="9">
    <location>
        <begin position="87"/>
        <end position="96"/>
    </location>
</feature>
<dbReference type="GO" id="GO:0015935">
    <property type="term" value="C:small ribosomal subunit"/>
    <property type="evidence" value="ECO:0007669"/>
    <property type="project" value="TreeGrafter"/>
</dbReference>
<dbReference type="GO" id="GO:0000049">
    <property type="term" value="F:tRNA binding"/>
    <property type="evidence" value="ECO:0007669"/>
    <property type="project" value="UniProtKB-UniRule"/>
</dbReference>
<evidence type="ECO:0000256" key="7">
    <source>
        <dbReference type="HAMAP-Rule" id="MF_01315"/>
    </source>
</evidence>
<feature type="region of interest" description="Disordered" evidence="9">
    <location>
        <begin position="82"/>
        <end position="128"/>
    </location>
</feature>
<evidence type="ECO:0000313" key="11">
    <source>
        <dbReference type="Proteomes" id="UP000034849"/>
    </source>
</evidence>
<dbReference type="InterPro" id="IPR001892">
    <property type="entry name" value="Ribosomal_uS13"/>
</dbReference>
<dbReference type="HAMAP" id="MF_01315">
    <property type="entry name" value="Ribosomal_uS13"/>
    <property type="match status" value="1"/>
</dbReference>
<dbReference type="NCBIfam" id="TIGR03631">
    <property type="entry name" value="uS13_bact"/>
    <property type="match status" value="1"/>
</dbReference>
<dbReference type="GO" id="GO:0005829">
    <property type="term" value="C:cytosol"/>
    <property type="evidence" value="ECO:0007669"/>
    <property type="project" value="TreeGrafter"/>
</dbReference>
<evidence type="ECO:0000256" key="1">
    <source>
        <dbReference type="ARBA" id="ARBA00008080"/>
    </source>
</evidence>
<comment type="subunit">
    <text evidence="7">Part of the 30S ribosomal subunit. Forms a loose heterodimer with protein S19. Forms two bridges to the 50S subunit in the 70S ribosome.</text>
</comment>
<comment type="function">
    <text evidence="7">Located at the top of the head of the 30S subunit, it contacts several helices of the 16S rRNA. In the 70S ribosome it contacts the 23S rRNA (bridge B1a) and protein L5 of the 50S subunit (bridge B1b), connecting the 2 subunits; these bridges are implicated in subunit movement. Contacts the tRNAs in the A and P-sites.</text>
</comment>
<keyword evidence="4 7" id="KW-0689">Ribosomal protein</keyword>
<dbReference type="PROSITE" id="PS50159">
    <property type="entry name" value="RIBOSOMAL_S13_2"/>
    <property type="match status" value="1"/>
</dbReference>
<dbReference type="InterPro" id="IPR010979">
    <property type="entry name" value="Ribosomal_uS13-like_H2TH"/>
</dbReference>
<evidence type="ECO:0000256" key="5">
    <source>
        <dbReference type="ARBA" id="ARBA00023274"/>
    </source>
</evidence>
<name>A0A0G0JJC2_9BACT</name>
<dbReference type="GO" id="GO:0006412">
    <property type="term" value="P:translation"/>
    <property type="evidence" value="ECO:0007669"/>
    <property type="project" value="UniProtKB-UniRule"/>
</dbReference>
<dbReference type="FunFam" id="1.10.8.50:FF:000001">
    <property type="entry name" value="30S ribosomal protein S13"/>
    <property type="match status" value="1"/>
</dbReference>
<keyword evidence="3 7" id="KW-0694">RNA-binding</keyword>
<keyword evidence="2 7" id="KW-0699">rRNA-binding</keyword>
<gene>
    <name evidence="7" type="primary">rpsM</name>
    <name evidence="10" type="ORF">US42_C0001G0012</name>
</gene>
<comment type="caution">
    <text evidence="10">The sequence shown here is derived from an EMBL/GenBank/DDBJ whole genome shotgun (WGS) entry which is preliminary data.</text>
</comment>
<evidence type="ECO:0000256" key="9">
    <source>
        <dbReference type="SAM" id="MobiDB-lite"/>
    </source>
</evidence>
<dbReference type="InterPro" id="IPR019980">
    <property type="entry name" value="Ribosomal_uS13_bac-type"/>
</dbReference>
<keyword evidence="5 7" id="KW-0687">Ribonucleoprotein</keyword>
<evidence type="ECO:0000313" key="10">
    <source>
        <dbReference type="EMBL" id="KKQ28161.1"/>
    </source>
</evidence>
<evidence type="ECO:0000256" key="6">
    <source>
        <dbReference type="ARBA" id="ARBA00035166"/>
    </source>
</evidence>
<dbReference type="InterPro" id="IPR018269">
    <property type="entry name" value="Ribosomal_uS13_CS"/>
</dbReference>
<dbReference type="Gene3D" id="4.10.910.10">
    <property type="entry name" value="30s ribosomal protein s13, domain 2"/>
    <property type="match status" value="1"/>
</dbReference>
<accession>A0A0G0JJC2</accession>
<dbReference type="Pfam" id="PF00416">
    <property type="entry name" value="Ribosomal_S13"/>
    <property type="match status" value="1"/>
</dbReference>
<dbReference type="PATRIC" id="fig|1619046.3.peg.12"/>
<evidence type="ECO:0000256" key="3">
    <source>
        <dbReference type="ARBA" id="ARBA00022884"/>
    </source>
</evidence>
<reference evidence="10 11" key="1">
    <citation type="journal article" date="2015" name="Nature">
        <title>rRNA introns, odd ribosomes, and small enigmatic genomes across a large radiation of phyla.</title>
        <authorList>
            <person name="Brown C.T."/>
            <person name="Hug L.A."/>
            <person name="Thomas B.C."/>
            <person name="Sharon I."/>
            <person name="Castelle C.J."/>
            <person name="Singh A."/>
            <person name="Wilkins M.J."/>
            <person name="Williams K.H."/>
            <person name="Banfield J.F."/>
        </authorList>
    </citation>
    <scope>NUCLEOTIDE SEQUENCE [LARGE SCALE GENOMIC DNA]</scope>
</reference>
<dbReference type="EMBL" id="LBSX01000001">
    <property type="protein sequence ID" value="KKQ28161.1"/>
    <property type="molecule type" value="Genomic_DNA"/>
</dbReference>
<organism evidence="10 11">
    <name type="scientific">Candidatus Magasanikbacteria bacterium GW2011_GWC2_37_14</name>
    <dbReference type="NCBI Taxonomy" id="1619046"/>
    <lineage>
        <taxon>Bacteria</taxon>
        <taxon>Candidatus Magasanikiibacteriota</taxon>
    </lineage>
</organism>
<dbReference type="GO" id="GO:0019843">
    <property type="term" value="F:rRNA binding"/>
    <property type="evidence" value="ECO:0007669"/>
    <property type="project" value="UniProtKB-UniRule"/>
</dbReference>
<dbReference type="PIRSF" id="PIRSF002134">
    <property type="entry name" value="Ribosomal_S13"/>
    <property type="match status" value="1"/>
</dbReference>
<proteinExistence type="inferred from homology"/>
<evidence type="ECO:0000256" key="4">
    <source>
        <dbReference type="ARBA" id="ARBA00022980"/>
    </source>
</evidence>
<dbReference type="STRING" id="1619046.US42_C0001G0012"/>
<evidence type="ECO:0000256" key="8">
    <source>
        <dbReference type="RuleBase" id="RU003830"/>
    </source>
</evidence>
<sequence length="128" mass="14418">MRLAGVSIPKEKRVLIALTYIYGIGDNSAKKILSAAQIKDTVRVKDLTDAEQDKIRTIVEKQYKTEGDLRREVASSIKRLKDIKSYRGSRHTKHLPVRGQRSKTNSRTVRGNKRNLATSGKKPSAQKT</sequence>
<dbReference type="InterPro" id="IPR027437">
    <property type="entry name" value="Rbsml_uS13_C"/>
</dbReference>
<dbReference type="Proteomes" id="UP000034849">
    <property type="component" value="Unassembled WGS sequence"/>
</dbReference>